<comment type="function">
    <text evidence="11">Component of the F(0) channel, it forms part of the peripheral stalk, linking F(1) to F(0).</text>
</comment>
<comment type="subcellular location">
    <subcellularLocation>
        <location evidence="1">Membrane</location>
        <topology evidence="1">Single-pass membrane protein</topology>
    </subcellularLocation>
    <subcellularLocation>
        <location evidence="11">Plastid</location>
        <location evidence="11">Chloroplast thylakoid membrane</location>
        <topology evidence="11">Single-pass membrane protein</topology>
    </subcellularLocation>
</comment>
<reference evidence="14" key="1">
    <citation type="journal article" date="2017" name="J. Phycol.">
        <title>A rare case of plastid protein-coding gene duplication in the chloroplast genome of Euglena archaeoplastidiata (Euglenophyta).</title>
        <authorList>
            <person name="Bennett M.S."/>
            <person name="Shiu S.H."/>
            <person name="Triemer R.E."/>
        </authorList>
    </citation>
    <scope>NUCLEOTIDE SEQUENCE</scope>
    <source>
        <strain evidence="14">Michigan</strain>
    </source>
</reference>
<keyword evidence="8 11" id="KW-0472">Membrane</keyword>
<dbReference type="InterPro" id="IPR002146">
    <property type="entry name" value="ATP_synth_b/b'su_bac/chlpt"/>
</dbReference>
<keyword evidence="2 11" id="KW-0813">Transport</keyword>
<evidence type="ECO:0000256" key="7">
    <source>
        <dbReference type="ARBA" id="ARBA00023065"/>
    </source>
</evidence>
<keyword evidence="7 11" id="KW-0406">Ion transport</keyword>
<keyword evidence="14" id="KW-0934">Plastid</keyword>
<protein>
    <recommendedName>
        <fullName evidence="11">ATP synthase subunit b, chloroplastic</fullName>
    </recommendedName>
    <alternativeName>
        <fullName evidence="11">ATP synthase F(0) sector subunit b</fullName>
    </alternativeName>
    <alternativeName>
        <fullName evidence="11">ATPase subunit I</fullName>
    </alternativeName>
</protein>
<keyword evidence="9 11" id="KW-0066">ATP synthesis</keyword>
<evidence type="ECO:0000256" key="10">
    <source>
        <dbReference type="ARBA" id="ARBA00025198"/>
    </source>
</evidence>
<evidence type="ECO:0000256" key="3">
    <source>
        <dbReference type="ARBA" id="ARBA00022547"/>
    </source>
</evidence>
<keyword evidence="14" id="KW-0150">Chloroplast</keyword>
<dbReference type="GO" id="GO:0009535">
    <property type="term" value="C:chloroplast thylakoid membrane"/>
    <property type="evidence" value="ECO:0007669"/>
    <property type="project" value="UniProtKB-SubCell"/>
</dbReference>
<dbReference type="PANTHER" id="PTHR34264:SF3">
    <property type="entry name" value="ATP SYNTHASE SUBUNIT B, CHLOROPLASTIC"/>
    <property type="match status" value="1"/>
</dbReference>
<evidence type="ECO:0000256" key="13">
    <source>
        <dbReference type="SAM" id="Coils"/>
    </source>
</evidence>
<comment type="similarity">
    <text evidence="11 12">Belongs to the ATPase B chain family.</text>
</comment>
<geneLocation type="chloroplast" evidence="14"/>
<dbReference type="HAMAP" id="MF_01398">
    <property type="entry name" value="ATP_synth_b_bprime"/>
    <property type="match status" value="1"/>
</dbReference>
<comment type="function">
    <text evidence="10 11">F(1)F(0) ATP synthase produces ATP from ADP in the presence of a proton or sodium gradient. F-type ATPases consist of two structural domains, F(1) containing the extramembraneous catalytic core and F(0) containing the membrane proton channel, linked together by a central stalk and a peripheral stalk. During catalysis, ATP synthesis in the catalytic domain of F(1) is coupled via a rotary mechanism of the central stalk subunits to proton translocation.</text>
</comment>
<name>A0A1X9GCN0_9EUGL</name>
<keyword evidence="13" id="KW-0175">Coiled coil</keyword>
<dbReference type="CDD" id="cd06503">
    <property type="entry name" value="ATP-synt_Fo_b"/>
    <property type="match status" value="1"/>
</dbReference>
<dbReference type="PANTHER" id="PTHR34264">
    <property type="entry name" value="ATP SYNTHASE SUBUNIT B, CHLOROPLASTIC"/>
    <property type="match status" value="1"/>
</dbReference>
<evidence type="ECO:0000256" key="1">
    <source>
        <dbReference type="ARBA" id="ARBA00004167"/>
    </source>
</evidence>
<organism evidence="14">
    <name type="scientific">Euglena archaeoplastidiata</name>
    <dbReference type="NCBI Taxonomy" id="1188008"/>
    <lineage>
        <taxon>Eukaryota</taxon>
        <taxon>Discoba</taxon>
        <taxon>Euglenozoa</taxon>
        <taxon>Euglenida</taxon>
        <taxon>Spirocuta</taxon>
        <taxon>Euglenophyceae</taxon>
        <taxon>Euglenales</taxon>
        <taxon>Euglenaceae</taxon>
        <taxon>Euglena</taxon>
    </lineage>
</organism>
<dbReference type="GeneID" id="33195317"/>
<evidence type="ECO:0000256" key="5">
    <source>
        <dbReference type="ARBA" id="ARBA00022781"/>
    </source>
</evidence>
<dbReference type="GO" id="GO:0045259">
    <property type="term" value="C:proton-transporting ATP synthase complex"/>
    <property type="evidence" value="ECO:0007669"/>
    <property type="project" value="UniProtKB-KW"/>
</dbReference>
<evidence type="ECO:0000256" key="4">
    <source>
        <dbReference type="ARBA" id="ARBA00022692"/>
    </source>
</evidence>
<evidence type="ECO:0000256" key="9">
    <source>
        <dbReference type="ARBA" id="ARBA00023310"/>
    </source>
</evidence>
<evidence type="ECO:0000256" key="12">
    <source>
        <dbReference type="RuleBase" id="RU003848"/>
    </source>
</evidence>
<keyword evidence="6 11" id="KW-1133">Transmembrane helix</keyword>
<keyword evidence="11" id="KW-0793">Thylakoid</keyword>
<dbReference type="NCBIfam" id="NF005606">
    <property type="entry name" value="PRK07352.1"/>
    <property type="match status" value="1"/>
</dbReference>
<evidence type="ECO:0000256" key="11">
    <source>
        <dbReference type="HAMAP-Rule" id="MF_01398"/>
    </source>
</evidence>
<dbReference type="EMBL" id="KP939040">
    <property type="protein sequence ID" value="AKR17904.1"/>
    <property type="molecule type" value="Genomic_DNA"/>
</dbReference>
<keyword evidence="4 11" id="KW-0812">Transmembrane</keyword>
<sequence length="173" mass="19394">MFISEAKGFGINTDILETNVLNLAVVIGVLIYYGRSVLGDLITSRKETILKNLQDADNKLREAEENFAFAKKAYEMAKVKAEQIKEQGLILSSQTSKTLLEAAEEDIKRLKSSNLSAIRFEEEKSVNEVCQKLTFSALSKAVDNLNKRLNVTLQKKIISQNIEKLSAKIVTRK</sequence>
<evidence type="ECO:0000313" key="14">
    <source>
        <dbReference type="EMBL" id="AKR17904.1"/>
    </source>
</evidence>
<dbReference type="AlphaFoldDB" id="A0A1X9GCN0"/>
<comment type="miscellaneous">
    <text evidence="11">In plastids the F-type ATPase is also known as CF(1)CF(0).</text>
</comment>
<evidence type="ECO:0000256" key="8">
    <source>
        <dbReference type="ARBA" id="ARBA00023136"/>
    </source>
</evidence>
<feature type="transmembrane region" description="Helical" evidence="11">
    <location>
        <begin position="20"/>
        <end position="38"/>
    </location>
</feature>
<comment type="subunit">
    <text evidence="11">F-type ATPases have 2 components, F(1) - the catalytic core - and F(0) - the membrane proton channel. F(1) has five subunits: alpha(3), beta(3), gamma(1), delta(1), epsilon(1). F(0) has four main subunits: a(1), b(1), b'(1) and c(10-14). The alpha and beta chains form an alternating ring which encloses part of the gamma chain. F(1) is attached to F(0) by a central stalk formed by the gamma and epsilon chains, while a peripheral stalk is formed by the delta, b and b' chains.</text>
</comment>
<evidence type="ECO:0000256" key="2">
    <source>
        <dbReference type="ARBA" id="ARBA00022448"/>
    </source>
</evidence>
<proteinExistence type="inferred from homology"/>
<keyword evidence="3 11" id="KW-0138">CF(0)</keyword>
<gene>
    <name evidence="11 14" type="primary">atpF</name>
</gene>
<dbReference type="Pfam" id="PF00430">
    <property type="entry name" value="ATP-synt_B"/>
    <property type="match status" value="1"/>
</dbReference>
<dbReference type="GO" id="GO:0046933">
    <property type="term" value="F:proton-transporting ATP synthase activity, rotational mechanism"/>
    <property type="evidence" value="ECO:0007669"/>
    <property type="project" value="UniProtKB-UniRule"/>
</dbReference>
<accession>A0A1X9GCN0</accession>
<feature type="coiled-coil region" evidence="13">
    <location>
        <begin position="46"/>
        <end position="80"/>
    </location>
</feature>
<keyword evidence="5 11" id="KW-0375">Hydrogen ion transport</keyword>
<dbReference type="RefSeq" id="YP_009389131.1">
    <property type="nucleotide sequence ID" value="NC_035156.1"/>
</dbReference>
<evidence type="ECO:0000256" key="6">
    <source>
        <dbReference type="ARBA" id="ARBA00022989"/>
    </source>
</evidence>